<sequence>MSSGKTKHIEIRHHFIRDCYEKKLISVEKIHTDLNVADLLTKPFDGPRFNYLVVSIGPSPCPPTLHHQQKQGSKSNAYDDLLQAVPKLISRIDSLEMDLKQTKLTMGNAIVKLVKKVKKLEGFLKRRNLVLSDSEEEEPEKDISPNTLEAAKTLSKVASLKPRSIDKGRRYKRRKEAKGKKVVSSLDFQEEVDAGAEQVNTAKGVNTGSIKLVLTKREEKLLSELKKLLRIKRTSSFYREKLVFLKQSIGFLTERREAKLIPLLIWDLIRAKIEANAELSKSMLGSELQGEDFAKKMADLGTWKLSQLKKLSFEEVKEEFDKLVKQVESFAPINFEATKASLKRFGEELQTKTPKRLKDDEAKDAEPTKKSGKRRKHMARKRLHIDLDEDDSENSDEVDEQEESVTAACARAEKGAYQIVREDGTDIVYINFGAMLKSISRDDLTELYRIVMNRYGMDGPEDKLEKIFWKYLKDMFEEPLSTDPVWSLLSQQRIISWRYYDTCRVHCLNLESMDIYMLSERKYPLSAEVCQTKQKNEFWMEKNRGLAIKILKMHGKASWH</sequence>
<reference evidence="2" key="1">
    <citation type="journal article" date="2022" name="Int. J. Mol. Sci.">
        <title>Draft Genome of Tanacetum Coccineum: Genomic Comparison of Closely Related Tanacetum-Family Plants.</title>
        <authorList>
            <person name="Yamashiro T."/>
            <person name="Shiraishi A."/>
            <person name="Nakayama K."/>
            <person name="Satake H."/>
        </authorList>
    </citation>
    <scope>NUCLEOTIDE SEQUENCE</scope>
</reference>
<keyword evidence="3" id="KW-1185">Reference proteome</keyword>
<feature type="compositionally biased region" description="Basic and acidic residues" evidence="1">
    <location>
        <begin position="350"/>
        <end position="369"/>
    </location>
</feature>
<proteinExistence type="predicted"/>
<name>A0ABQ4X953_9ASTR</name>
<evidence type="ECO:0000256" key="1">
    <source>
        <dbReference type="SAM" id="MobiDB-lite"/>
    </source>
</evidence>
<protein>
    <submittedName>
        <fullName evidence="2">Uncharacterized protein</fullName>
    </submittedName>
</protein>
<evidence type="ECO:0000313" key="3">
    <source>
        <dbReference type="Proteomes" id="UP001151760"/>
    </source>
</evidence>
<reference evidence="2" key="2">
    <citation type="submission" date="2022-01" db="EMBL/GenBank/DDBJ databases">
        <authorList>
            <person name="Yamashiro T."/>
            <person name="Shiraishi A."/>
            <person name="Satake H."/>
            <person name="Nakayama K."/>
        </authorList>
    </citation>
    <scope>NUCLEOTIDE SEQUENCE</scope>
</reference>
<feature type="region of interest" description="Disordered" evidence="1">
    <location>
        <begin position="350"/>
        <end position="401"/>
    </location>
</feature>
<dbReference type="Proteomes" id="UP001151760">
    <property type="component" value="Unassembled WGS sequence"/>
</dbReference>
<dbReference type="CDD" id="cd09272">
    <property type="entry name" value="RNase_HI_RT_Ty1"/>
    <property type="match status" value="1"/>
</dbReference>
<dbReference type="EMBL" id="BQNB010009299">
    <property type="protein sequence ID" value="GJS61565.1"/>
    <property type="molecule type" value="Genomic_DNA"/>
</dbReference>
<comment type="caution">
    <text evidence="2">The sequence shown here is derived from an EMBL/GenBank/DDBJ whole genome shotgun (WGS) entry which is preliminary data.</text>
</comment>
<accession>A0ABQ4X953</accession>
<feature type="compositionally biased region" description="Acidic residues" evidence="1">
    <location>
        <begin position="387"/>
        <end position="401"/>
    </location>
</feature>
<organism evidence="2 3">
    <name type="scientific">Tanacetum coccineum</name>
    <dbReference type="NCBI Taxonomy" id="301880"/>
    <lineage>
        <taxon>Eukaryota</taxon>
        <taxon>Viridiplantae</taxon>
        <taxon>Streptophyta</taxon>
        <taxon>Embryophyta</taxon>
        <taxon>Tracheophyta</taxon>
        <taxon>Spermatophyta</taxon>
        <taxon>Magnoliopsida</taxon>
        <taxon>eudicotyledons</taxon>
        <taxon>Gunneridae</taxon>
        <taxon>Pentapetalae</taxon>
        <taxon>asterids</taxon>
        <taxon>campanulids</taxon>
        <taxon>Asterales</taxon>
        <taxon>Asteraceae</taxon>
        <taxon>Asteroideae</taxon>
        <taxon>Anthemideae</taxon>
        <taxon>Anthemidinae</taxon>
        <taxon>Tanacetum</taxon>
    </lineage>
</organism>
<evidence type="ECO:0000313" key="2">
    <source>
        <dbReference type="EMBL" id="GJS61565.1"/>
    </source>
</evidence>
<gene>
    <name evidence="2" type="ORF">Tco_0656349</name>
</gene>
<feature type="compositionally biased region" description="Basic residues" evidence="1">
    <location>
        <begin position="370"/>
        <end position="383"/>
    </location>
</feature>